<dbReference type="Proteomes" id="UP000574390">
    <property type="component" value="Unassembled WGS sequence"/>
</dbReference>
<protein>
    <submittedName>
        <fullName evidence="2">Uncharacterized protein</fullName>
    </submittedName>
</protein>
<feature type="compositionally biased region" description="Low complexity" evidence="1">
    <location>
        <begin position="495"/>
        <end position="534"/>
    </location>
</feature>
<feature type="compositionally biased region" description="Low complexity" evidence="1">
    <location>
        <begin position="461"/>
        <end position="478"/>
    </location>
</feature>
<accession>A0A7J6QAF2</accession>
<feature type="compositionally biased region" description="Basic and acidic residues" evidence="1">
    <location>
        <begin position="535"/>
        <end position="546"/>
    </location>
</feature>
<sequence>YVPRLAKGLVEEADELVSRIVTGKIPEDTPVMGGTANVVTSLLFYLKSQGDDERDVEDGCGEGEDDFCCYASTPSGSGVPAVEGGEVSAFRRVAGSVFAKREELTAVVAGDGEKEEEDVELLTEIICLVMTAMTACSNEIVSTEDGRPTKLVGQDFLVAALEALVKAMQQLGEEEVLVESLLHEKQAVEKCLAGEGGRPMGCRPQIAEILLSIEERSKEAPMMSAAVKLESPAAEAYLSRWRLCRGMKLDLGGTIAVPRSVEEKAADDTGRSGASPSSSSLPPIISSTTATPSTGGMLGDDSLDSPEFFQAGSHHDTAWSPTGRSPTPEWPGPVPTDWAESPDDQAWVASPTVSDVKWGSSTPVGWPTEDGSSGQLDGDTVEGRNMNESIDLVDGDSSESPRGNAARRDNNNSGGGGGPHHHQQQQLLSMPSGAYGGAPQHHQQQQQRRPESKGFFGNLFQSPSAAAAPPQTPPTTSSILGRAPLSPAPRDYQQHQHQQQHGGRNNGGRNARRSQTPPQRRQQQQQQQQRTPPQSDREPGDEDLHNVLRSVLV</sequence>
<comment type="caution">
    <text evidence="2">The sequence shown here is derived from an EMBL/GenBank/DDBJ whole genome shotgun (WGS) entry which is preliminary data.</text>
</comment>
<feature type="non-terminal residue" evidence="2">
    <location>
        <position position="553"/>
    </location>
</feature>
<organism evidence="2 3">
    <name type="scientific">Perkinsus olseni</name>
    <name type="common">Perkinsus atlanticus</name>
    <dbReference type="NCBI Taxonomy" id="32597"/>
    <lineage>
        <taxon>Eukaryota</taxon>
        <taxon>Sar</taxon>
        <taxon>Alveolata</taxon>
        <taxon>Perkinsozoa</taxon>
        <taxon>Perkinsea</taxon>
        <taxon>Perkinsida</taxon>
        <taxon>Perkinsidae</taxon>
        <taxon>Perkinsus</taxon>
    </lineage>
</organism>
<proteinExistence type="predicted"/>
<dbReference type="EMBL" id="JABANM010031064">
    <property type="protein sequence ID" value="KAF4705218.1"/>
    <property type="molecule type" value="Genomic_DNA"/>
</dbReference>
<name>A0A7J6QAF2_PEROL</name>
<feature type="non-terminal residue" evidence="2">
    <location>
        <position position="1"/>
    </location>
</feature>
<feature type="compositionally biased region" description="Low complexity" evidence="1">
    <location>
        <begin position="271"/>
        <end position="295"/>
    </location>
</feature>
<evidence type="ECO:0000313" key="3">
    <source>
        <dbReference type="Proteomes" id="UP000574390"/>
    </source>
</evidence>
<gene>
    <name evidence="2" type="ORF">FOZ62_030605</name>
</gene>
<reference evidence="2 3" key="1">
    <citation type="submission" date="2020-04" db="EMBL/GenBank/DDBJ databases">
        <title>Perkinsus olseni comparative genomics.</title>
        <authorList>
            <person name="Bogema D.R."/>
        </authorList>
    </citation>
    <scope>NUCLEOTIDE SEQUENCE [LARGE SCALE GENOMIC DNA]</scope>
    <source>
        <strain evidence="2">ATCC PRA-205</strain>
    </source>
</reference>
<evidence type="ECO:0000313" key="2">
    <source>
        <dbReference type="EMBL" id="KAF4705218.1"/>
    </source>
</evidence>
<dbReference type="AlphaFoldDB" id="A0A7J6QAF2"/>
<feature type="region of interest" description="Disordered" evidence="1">
    <location>
        <begin position="262"/>
        <end position="553"/>
    </location>
</feature>
<evidence type="ECO:0000256" key="1">
    <source>
        <dbReference type="SAM" id="MobiDB-lite"/>
    </source>
</evidence>